<sequence>MGMRKGAYRREESGQQKSGKGTIVICELVERDPFTGKILRSERHEILAKIRQL</sequence>
<dbReference type="GeneID" id="43502615"/>
<gene>
    <name evidence="1" type="ORF">NTE_01568</name>
</gene>
<evidence type="ECO:0000313" key="1">
    <source>
        <dbReference type="EMBL" id="AIF83631.1"/>
    </source>
</evidence>
<reference evidence="1 2" key="1">
    <citation type="journal article" date="2014" name="PLoS ONE">
        <title>Genome Sequence of Candidatus Nitrososphaera evergladensis from Group I.1b Enriched from Everglades Soil Reveals Novel Genomic Features of the Ammonia-Oxidizing Archaea.</title>
        <authorList>
            <person name="Zhalnina K.V."/>
            <person name="Dias R."/>
            <person name="Leonard M.T."/>
            <person name="Dorr de Quadros P."/>
            <person name="Camargo F.A."/>
            <person name="Drew J.C."/>
            <person name="Farmerie W.G."/>
            <person name="Daroub S.H."/>
            <person name="Triplett E.W."/>
        </authorList>
    </citation>
    <scope>NUCLEOTIDE SEQUENCE [LARGE SCALE GENOMIC DNA]</scope>
    <source>
        <strain evidence="1 2">SR1</strain>
    </source>
</reference>
<dbReference type="STRING" id="1459636.NTE_01568"/>
<dbReference type="EMBL" id="CP007174">
    <property type="protein sequence ID" value="AIF83631.1"/>
    <property type="molecule type" value="Genomic_DNA"/>
</dbReference>
<dbReference type="AlphaFoldDB" id="A0A075MPY4"/>
<organism evidence="1 2">
    <name type="scientific">Candidatus Nitrososphaera evergladensis SR1</name>
    <dbReference type="NCBI Taxonomy" id="1459636"/>
    <lineage>
        <taxon>Archaea</taxon>
        <taxon>Nitrososphaerota</taxon>
        <taxon>Nitrososphaeria</taxon>
        <taxon>Nitrososphaerales</taxon>
        <taxon>Nitrososphaeraceae</taxon>
        <taxon>Nitrososphaera</taxon>
    </lineage>
</organism>
<accession>A0A075MPY4</accession>
<name>A0A075MPY4_9ARCH</name>
<keyword evidence="2" id="KW-1185">Reference proteome</keyword>
<dbReference type="OrthoDB" id="382523at2157"/>
<dbReference type="HOGENOM" id="CLU_3056949_0_0_2"/>
<dbReference type="RefSeq" id="WP_158385237.1">
    <property type="nucleotide sequence ID" value="NZ_CP007174.1"/>
</dbReference>
<proteinExistence type="predicted"/>
<dbReference type="Proteomes" id="UP000028194">
    <property type="component" value="Chromosome"/>
</dbReference>
<dbReference type="KEGG" id="nev:NTE_01568"/>
<evidence type="ECO:0000313" key="2">
    <source>
        <dbReference type="Proteomes" id="UP000028194"/>
    </source>
</evidence>
<protein>
    <submittedName>
        <fullName evidence="1">Uncharacterized protein</fullName>
    </submittedName>
</protein>